<gene>
    <name evidence="2" type="ORF">OAUR00152_LOCUS24840</name>
</gene>
<dbReference type="GO" id="GO:0016279">
    <property type="term" value="F:protein-lysine N-methyltransferase activity"/>
    <property type="evidence" value="ECO:0007669"/>
    <property type="project" value="TreeGrafter"/>
</dbReference>
<proteinExistence type="predicted"/>
<accession>A0A7S4JAC5</accession>
<dbReference type="PANTHER" id="PTHR13271:SF137">
    <property type="entry name" value="SET DOMAIN-CONTAINING PROTEIN"/>
    <property type="match status" value="1"/>
</dbReference>
<dbReference type="InterPro" id="IPR046341">
    <property type="entry name" value="SET_dom_sf"/>
</dbReference>
<evidence type="ECO:0000313" key="2">
    <source>
        <dbReference type="EMBL" id="CAE2257379.1"/>
    </source>
</evidence>
<reference evidence="2" key="1">
    <citation type="submission" date="2021-01" db="EMBL/GenBank/DDBJ databases">
        <authorList>
            <person name="Corre E."/>
            <person name="Pelletier E."/>
            <person name="Niang G."/>
            <person name="Scheremetjew M."/>
            <person name="Finn R."/>
            <person name="Kale V."/>
            <person name="Holt S."/>
            <person name="Cochrane G."/>
            <person name="Meng A."/>
            <person name="Brown T."/>
            <person name="Cohen L."/>
        </authorList>
    </citation>
    <scope>NUCLEOTIDE SEQUENCE</scope>
    <source>
        <strain evidence="2">Isolate 1302-5</strain>
    </source>
</reference>
<dbReference type="AlphaFoldDB" id="A0A7S4JAC5"/>
<protein>
    <recommendedName>
        <fullName evidence="3">SET domain-containing protein</fullName>
    </recommendedName>
</protein>
<dbReference type="SUPFAM" id="SSF82199">
    <property type="entry name" value="SET domain"/>
    <property type="match status" value="1"/>
</dbReference>
<dbReference type="InterPro" id="IPR050600">
    <property type="entry name" value="SETD3_SETD6_MTase"/>
</dbReference>
<dbReference type="PANTHER" id="PTHR13271">
    <property type="entry name" value="UNCHARACTERIZED PUTATIVE METHYLTRANSFERASE"/>
    <property type="match status" value="1"/>
</dbReference>
<dbReference type="Gene3D" id="3.90.1410.10">
    <property type="entry name" value="set domain protein methyltransferase, domain 1"/>
    <property type="match status" value="1"/>
</dbReference>
<evidence type="ECO:0000256" key="1">
    <source>
        <dbReference type="SAM" id="SignalP"/>
    </source>
</evidence>
<dbReference type="EMBL" id="HBKQ01036112">
    <property type="protein sequence ID" value="CAE2257379.1"/>
    <property type="molecule type" value="Transcribed_RNA"/>
</dbReference>
<keyword evidence="1" id="KW-0732">Signal</keyword>
<name>A0A7S4JAC5_9STRA</name>
<feature type="signal peptide" evidence="1">
    <location>
        <begin position="1"/>
        <end position="18"/>
    </location>
</feature>
<dbReference type="CDD" id="cd10527">
    <property type="entry name" value="SET_LSMT"/>
    <property type="match status" value="1"/>
</dbReference>
<feature type="chain" id="PRO_5030756128" description="SET domain-containing protein" evidence="1">
    <location>
        <begin position="19"/>
        <end position="451"/>
    </location>
</feature>
<organism evidence="2">
    <name type="scientific">Odontella aurita</name>
    <dbReference type="NCBI Taxonomy" id="265563"/>
    <lineage>
        <taxon>Eukaryota</taxon>
        <taxon>Sar</taxon>
        <taxon>Stramenopiles</taxon>
        <taxon>Ochrophyta</taxon>
        <taxon>Bacillariophyta</taxon>
        <taxon>Mediophyceae</taxon>
        <taxon>Biddulphiophycidae</taxon>
        <taxon>Eupodiscales</taxon>
        <taxon>Odontellaceae</taxon>
        <taxon>Odontella</taxon>
    </lineage>
</organism>
<sequence>MMLSLGVLGGLLASGASAFQAVRPSRTPARAFSRTPKLAAVVNIEETAPRDVGAMDEWATACGVQRAGGIQLTSEDGSDFSVMTTQDLPDNSPVLYVPSEMILSSSGIRQELEGYIEDAEDLLGRLGAFNQLPQFHLFLKVLMEYERGDDSPFFPWLNSLPRWFSNGAAMTPFCYECLPPLVSRLAMDERVRFINFWNALKKVEFLSDETKGNQDIARWAFNVVQTRSFSRDGVARIVPMADMFNHGTETEIRTSYDDNGNCNVFTTKDVPAGSPLRMSYGDPTNPSQLLATYGFLDETSPATFCKIMDIKPTVELENLGLDYSRMVFYKDTGEISEEVWDVLLYAKVLASNKEHKQAFYEAHISGDVETKQSYHQFYFPQTATTLKKHVDTFLEELDTLLAKSDGKDVYEHPRLPLILSHNEFVKHTFLRVKAQLDPMVAQATGEPAQTY</sequence>
<evidence type="ECO:0008006" key="3">
    <source>
        <dbReference type="Google" id="ProtNLM"/>
    </source>
</evidence>